<keyword evidence="2" id="KW-1185">Reference proteome</keyword>
<accession>A0AAI9ED11</accession>
<dbReference type="SUPFAM" id="SSF53335">
    <property type="entry name" value="S-adenosyl-L-methionine-dependent methyltransferases"/>
    <property type="match status" value="1"/>
</dbReference>
<evidence type="ECO:0000313" key="2">
    <source>
        <dbReference type="Proteomes" id="UP001296104"/>
    </source>
</evidence>
<comment type="caution">
    <text evidence="1">The sequence shown here is derived from an EMBL/GenBank/DDBJ whole genome shotgun (WGS) entry which is preliminary data.</text>
</comment>
<sequence length="196" mass="22725">MIPPNVQFEIDDWDDDWIYTQKFDLIHNRFNSTSVASWESLAQKSLTYLKEGGWVELADMTIPPESDDNSIPTNSKLREFFNLLVEGSNRVGRDLHAPKRWKSILADVGFVNIEERVFKVPVGEWPKDRRLKEAGAFEMETLREGLPAIGMGVFTRVLQWSPDAVEDFFKGVRAELDDKTIHFWIPMHVVWAQKPF</sequence>
<dbReference type="Proteomes" id="UP001296104">
    <property type="component" value="Unassembled WGS sequence"/>
</dbReference>
<dbReference type="InterPro" id="IPR029063">
    <property type="entry name" value="SAM-dependent_MTases_sf"/>
</dbReference>
<proteinExistence type="predicted"/>
<dbReference type="EMBL" id="CAVMBE010000051">
    <property type="protein sequence ID" value="CAK4031644.1"/>
    <property type="molecule type" value="Genomic_DNA"/>
</dbReference>
<reference evidence="1" key="1">
    <citation type="submission" date="2023-11" db="EMBL/GenBank/DDBJ databases">
        <authorList>
            <person name="Alioto T."/>
            <person name="Alioto T."/>
            <person name="Gomez Garrido J."/>
        </authorList>
    </citation>
    <scope>NUCLEOTIDE SEQUENCE</scope>
</reference>
<name>A0AAI9ED11_9PEZI</name>
<evidence type="ECO:0008006" key="3">
    <source>
        <dbReference type="Google" id="ProtNLM"/>
    </source>
</evidence>
<protein>
    <recommendedName>
        <fullName evidence="3">Methyltransferase tdiE</fullName>
    </recommendedName>
</protein>
<dbReference type="Gene3D" id="3.40.50.150">
    <property type="entry name" value="Vaccinia Virus protein VP39"/>
    <property type="match status" value="1"/>
</dbReference>
<evidence type="ECO:0000313" key="1">
    <source>
        <dbReference type="EMBL" id="CAK4031644.1"/>
    </source>
</evidence>
<organism evidence="1 2">
    <name type="scientific">Lecanosticta acicola</name>
    <dbReference type="NCBI Taxonomy" id="111012"/>
    <lineage>
        <taxon>Eukaryota</taxon>
        <taxon>Fungi</taxon>
        <taxon>Dikarya</taxon>
        <taxon>Ascomycota</taxon>
        <taxon>Pezizomycotina</taxon>
        <taxon>Dothideomycetes</taxon>
        <taxon>Dothideomycetidae</taxon>
        <taxon>Mycosphaerellales</taxon>
        <taxon>Mycosphaerellaceae</taxon>
        <taxon>Lecanosticta</taxon>
    </lineage>
</organism>
<gene>
    <name evidence="1" type="ORF">LECACI_7A006802</name>
</gene>
<dbReference type="AlphaFoldDB" id="A0AAI9ED11"/>